<feature type="non-terminal residue" evidence="1">
    <location>
        <position position="170"/>
    </location>
</feature>
<dbReference type="VEuPathDB" id="FungiDB:FUN_012280"/>
<protein>
    <submittedName>
        <fullName evidence="1">Uncharacterized protein</fullName>
    </submittedName>
</protein>
<evidence type="ECO:0000313" key="2">
    <source>
        <dbReference type="Proteomes" id="UP000233469"/>
    </source>
</evidence>
<accession>A0A2N1MUU7</accession>
<dbReference type="Proteomes" id="UP000233469">
    <property type="component" value="Unassembled WGS sequence"/>
</dbReference>
<proteinExistence type="predicted"/>
<dbReference type="EMBL" id="LLXL01001276">
    <property type="protein sequence ID" value="PKK65360.1"/>
    <property type="molecule type" value="Genomic_DNA"/>
</dbReference>
<sequence>MSVARLPSSPTTDYMKDYLKLLKEEFKNWQDIIDRAQEICYYLTFFTTRHILSFYDYFTSEKSDEKNKEECKTLIRFVNSKAQLPFHKDIQGISRESKYYFKVLCEIGNELEKIFTSIPKQSRKIKATGQLIITDLVRKGELFVASYTDKTRTPNIIMSLYANHGSYPEP</sequence>
<dbReference type="AlphaFoldDB" id="A0A2N1MUU7"/>
<reference evidence="1 2" key="2">
    <citation type="submission" date="2017-10" db="EMBL/GenBank/DDBJ databases">
        <title>Extensive intraspecific genome diversity in a model arbuscular mycorrhizal fungus.</title>
        <authorList>
            <person name="Chen E.C.H."/>
            <person name="Morin E."/>
            <person name="Baudet D."/>
            <person name="Noel J."/>
            <person name="Ndikumana S."/>
            <person name="Charron P."/>
            <person name="St-Onge C."/>
            <person name="Giorgi J."/>
            <person name="Grigoriev I.V."/>
            <person name="Roux C."/>
            <person name="Martin F.M."/>
            <person name="Corradi N."/>
        </authorList>
    </citation>
    <scope>NUCLEOTIDE SEQUENCE [LARGE SCALE GENOMIC DNA]</scope>
    <source>
        <strain evidence="1 2">C2</strain>
    </source>
</reference>
<comment type="caution">
    <text evidence="1">The sequence shown here is derived from an EMBL/GenBank/DDBJ whole genome shotgun (WGS) entry which is preliminary data.</text>
</comment>
<organism evidence="1 2">
    <name type="scientific">Rhizophagus irregularis</name>
    <dbReference type="NCBI Taxonomy" id="588596"/>
    <lineage>
        <taxon>Eukaryota</taxon>
        <taxon>Fungi</taxon>
        <taxon>Fungi incertae sedis</taxon>
        <taxon>Mucoromycota</taxon>
        <taxon>Glomeromycotina</taxon>
        <taxon>Glomeromycetes</taxon>
        <taxon>Glomerales</taxon>
        <taxon>Glomeraceae</taxon>
        <taxon>Rhizophagus</taxon>
    </lineage>
</organism>
<name>A0A2N1MUU7_9GLOM</name>
<gene>
    <name evidence="1" type="ORF">RhiirC2_786265</name>
</gene>
<reference evidence="1 2" key="1">
    <citation type="submission" date="2016-04" db="EMBL/GenBank/DDBJ databases">
        <title>Genome analyses suggest a sexual origin of heterokaryosis in a supposedly ancient asexual fungus.</title>
        <authorList>
            <person name="Ropars J."/>
            <person name="Sedzielewska K."/>
            <person name="Noel J."/>
            <person name="Charron P."/>
            <person name="Farinelli L."/>
            <person name="Marton T."/>
            <person name="Kruger M."/>
            <person name="Pelin A."/>
            <person name="Brachmann A."/>
            <person name="Corradi N."/>
        </authorList>
    </citation>
    <scope>NUCLEOTIDE SEQUENCE [LARGE SCALE GENOMIC DNA]</scope>
    <source>
        <strain evidence="1 2">C2</strain>
    </source>
</reference>
<evidence type="ECO:0000313" key="1">
    <source>
        <dbReference type="EMBL" id="PKK65360.1"/>
    </source>
</evidence>